<accession>A0ACB5UDE8</accession>
<comment type="caution">
    <text evidence="1">The sequence shown here is derived from an EMBL/GenBank/DDBJ whole genome shotgun (WGS) entry which is preliminary data.</text>
</comment>
<sequence>MKKMISVIMMTVIVVAMLTACSTKALVDYNNAVVKTDSEKMGKESMEIKIDVDYNTEGLSLEKVTQLNHYKEMMFNITNQYDMTREKIATDIYMNFGGIGMDSYFYKDRDKEYIQIPVLKKYVKLDEKKLTTNKYDKIFANVSDKWLELLGEENVLKGENTIIDTRDGQVKAKEVSIKISAEQLKDLSEEIFKSIKEGKIIEDFIFITENRDNQDDIDKKEIMKRIDEILERVVFDNFEAKAYIDFDGYLIREKMTIEMSMDDQEKGEPMSIKVSIDKTNWDIGKKQEINIPKFNDEDIIELDELKNIDNIIGL</sequence>
<organism evidence="1 2">
    <name type="scientific">Vallitalea maricola</name>
    <dbReference type="NCBI Taxonomy" id="3074433"/>
    <lineage>
        <taxon>Bacteria</taxon>
        <taxon>Bacillati</taxon>
        <taxon>Bacillota</taxon>
        <taxon>Clostridia</taxon>
        <taxon>Lachnospirales</taxon>
        <taxon>Vallitaleaceae</taxon>
        <taxon>Vallitalea</taxon>
    </lineage>
</organism>
<gene>
    <name evidence="1" type="ORF">AN2V17_01830</name>
</gene>
<dbReference type="EMBL" id="BTPU01000002">
    <property type="protein sequence ID" value="GMQ60956.1"/>
    <property type="molecule type" value="Genomic_DNA"/>
</dbReference>
<keyword evidence="2" id="KW-1185">Reference proteome</keyword>
<proteinExistence type="predicted"/>
<evidence type="ECO:0000313" key="1">
    <source>
        <dbReference type="EMBL" id="GMQ60956.1"/>
    </source>
</evidence>
<name>A0ACB5UDE8_9FIRM</name>
<reference evidence="1" key="1">
    <citation type="submission" date="2023-09" db="EMBL/GenBank/DDBJ databases">
        <title>Vallitalea sediminicola and Vallitalea maricola sp. nov., anaerobic bacteria isolated from marine sediment.</title>
        <authorList>
            <person name="Hirano S."/>
            <person name="Maeda A."/>
            <person name="Terahara T."/>
            <person name="Mori K."/>
            <person name="Hamada M."/>
            <person name="Matsumoto R."/>
            <person name="Kobayashi T."/>
        </authorList>
    </citation>
    <scope>NUCLEOTIDE SEQUENCE</scope>
    <source>
        <strain evidence="1">AN17-2</strain>
    </source>
</reference>
<evidence type="ECO:0000313" key="2">
    <source>
        <dbReference type="Proteomes" id="UP001374599"/>
    </source>
</evidence>
<dbReference type="Proteomes" id="UP001374599">
    <property type="component" value="Unassembled WGS sequence"/>
</dbReference>
<protein>
    <submittedName>
        <fullName evidence="1">Uncharacterized protein</fullName>
    </submittedName>
</protein>